<dbReference type="NCBIfam" id="NF041022">
    <property type="entry name" value="rodlin_AB"/>
    <property type="match status" value="1"/>
</dbReference>
<evidence type="ECO:0000313" key="2">
    <source>
        <dbReference type="EMBL" id="AEW93914.1"/>
    </source>
</evidence>
<dbReference type="OrthoDB" id="4328869at2"/>
<organism evidence="2 3">
    <name type="scientific">Streptantibioticus cattleyicolor (strain ATCC 35852 / DSM 46488 / JCM 4925 / NBRC 14057 / NRRL 8057)</name>
    <name type="common">Streptomyces cattleya</name>
    <dbReference type="NCBI Taxonomy" id="1003195"/>
    <lineage>
        <taxon>Bacteria</taxon>
        <taxon>Bacillati</taxon>
        <taxon>Actinomycetota</taxon>
        <taxon>Actinomycetes</taxon>
        <taxon>Kitasatosporales</taxon>
        <taxon>Streptomycetaceae</taxon>
        <taxon>Streptantibioticus</taxon>
    </lineage>
</organism>
<dbReference type="InterPro" id="IPR047736">
    <property type="entry name" value="RdlA/B-like"/>
</dbReference>
<proteinExistence type="predicted"/>
<dbReference type="AlphaFoldDB" id="F8JNX4"/>
<dbReference type="eggNOG" id="ENOG5033VPI">
    <property type="taxonomic scope" value="Bacteria"/>
</dbReference>
<dbReference type="KEGG" id="sct:SCAT_1541"/>
<dbReference type="Proteomes" id="UP000007842">
    <property type="component" value="Chromosome"/>
</dbReference>
<evidence type="ECO:0000256" key="1">
    <source>
        <dbReference type="SAM" id="SignalP"/>
    </source>
</evidence>
<keyword evidence="1" id="KW-0732">Signal</keyword>
<dbReference type="PATRIC" id="fig|1003195.11.peg.3115"/>
<protein>
    <submittedName>
        <fullName evidence="2">RdlB protein</fullName>
    </submittedName>
</protein>
<reference evidence="3" key="1">
    <citation type="submission" date="2011-12" db="EMBL/GenBank/DDBJ databases">
        <title>Complete genome sequence of Streptomyces cattleya strain DSM 46488.</title>
        <authorList>
            <person name="Ou H.-Y."/>
            <person name="Li P."/>
            <person name="Zhao C."/>
            <person name="O'Hagan D."/>
            <person name="Deng Z."/>
        </authorList>
    </citation>
    <scope>NUCLEOTIDE SEQUENCE [LARGE SCALE GENOMIC DNA]</scope>
    <source>
        <strain evidence="3">ATCC 35852 / DSM 46488 / JCM 4925 / NBRC 14057 / NRRL 8057</strain>
    </source>
</reference>
<dbReference type="HOGENOM" id="CLU_1905512_0_0_11"/>
<accession>F8JNX4</accession>
<dbReference type="RefSeq" id="WP_014142299.1">
    <property type="nucleotide sequence ID" value="NC_016111.1"/>
</dbReference>
<name>F8JNX4_STREN</name>
<accession>G8X228</accession>
<keyword evidence="3" id="KW-1185">Reference proteome</keyword>
<gene>
    <name evidence="2" type="ordered locus">SCATT_15430</name>
</gene>
<dbReference type="Pfam" id="PF25848">
    <property type="entry name" value="Rodlin"/>
    <property type="match status" value="1"/>
</dbReference>
<feature type="signal peptide" evidence="1">
    <location>
        <begin position="1"/>
        <end position="25"/>
    </location>
</feature>
<dbReference type="KEGG" id="scy:SCATT_15430"/>
<sequence>MIKKILATAAVVVSAVGATSAPAMAIGNGHGHGSNSANGNGSGQVYGNTTTGGYMSPQIGLVQGSLNKPCIGIPIKDIQVPILQIVAIQDLLNQHQTVTCTENTNVSEGDAPLSHILDNIPILSRNGAGNR</sequence>
<dbReference type="EMBL" id="CP003219">
    <property type="protein sequence ID" value="AEW93914.1"/>
    <property type="molecule type" value="Genomic_DNA"/>
</dbReference>
<evidence type="ECO:0000313" key="3">
    <source>
        <dbReference type="Proteomes" id="UP000007842"/>
    </source>
</evidence>
<feature type="chain" id="PRO_5003378805" evidence="1">
    <location>
        <begin position="26"/>
        <end position="131"/>
    </location>
</feature>